<keyword evidence="2" id="KW-0813">Transport</keyword>
<sequence length="451" mass="48268">MFKPAGGGLGLSINTASANSGATQPAQSGGLFGSSNTQQQPQQSGGLFGGQNQQQNQQQQQSGGLFGGSTTTTGGGLFGNTQSKPAGGLFGSTPAQPQQQQSGGLFGGGNTQTQPAQQQQSGGLFGGGQQQQPQQQQQSGGLFGGGQQQQQQPQQQQSGGLFGGQQTQNTGGLFGQSQAQQQQQQQQQPSGGLFGQSTQQAGLTMGQSTNQQTVPGVRIDLANVKGTTKFSDLTPELQKQVEQCDNIIQTFKGHADQIAQFRAGHTGDLERLTHDVNWLQRKFDGVKTTLEDDVKVVANLKDLVKSDADIAKAAFKGAEQLKLPAHYHTTWLTASKPAEKTPERDEGDPDLEDCITLFSKEAGRLDELHRFQVQKIREMEQHMPGVENGLYERMRALRDGAPQFPAFGYAVELLDVTKALGDEIVRAAGVIIETREKLTEIQLRPLPSSRK</sequence>
<keyword evidence="4" id="KW-0653">Protein transport</keyword>
<name>A0A8K0XAL9_9PEZI</name>
<dbReference type="GO" id="GO:0051028">
    <property type="term" value="P:mRNA transport"/>
    <property type="evidence" value="ECO:0007669"/>
    <property type="project" value="UniProtKB-KW"/>
</dbReference>
<dbReference type="InterPro" id="IPR025574">
    <property type="entry name" value="Nucleoporin_FG_rpt"/>
</dbReference>
<feature type="compositionally biased region" description="Low complexity" evidence="8">
    <location>
        <begin position="91"/>
        <end position="103"/>
    </location>
</feature>
<dbReference type="GO" id="GO:0008139">
    <property type="term" value="F:nuclear localization sequence binding"/>
    <property type="evidence" value="ECO:0007669"/>
    <property type="project" value="InterPro"/>
</dbReference>
<dbReference type="OrthoDB" id="2538017at2759"/>
<feature type="compositionally biased region" description="Polar residues" evidence="8">
    <location>
        <begin position="197"/>
        <end position="214"/>
    </location>
</feature>
<dbReference type="GO" id="GO:0015031">
    <property type="term" value="P:protein transport"/>
    <property type="evidence" value="ECO:0007669"/>
    <property type="project" value="UniProtKB-KW"/>
</dbReference>
<feature type="compositionally biased region" description="Gly residues" evidence="8">
    <location>
        <begin position="1"/>
        <end position="10"/>
    </location>
</feature>
<feature type="region of interest" description="Disordered" evidence="8">
    <location>
        <begin position="1"/>
        <end position="214"/>
    </location>
</feature>
<evidence type="ECO:0000256" key="5">
    <source>
        <dbReference type="ARBA" id="ARBA00023010"/>
    </source>
</evidence>
<keyword evidence="10" id="KW-1185">Reference proteome</keyword>
<evidence type="ECO:0000256" key="8">
    <source>
        <dbReference type="SAM" id="MobiDB-lite"/>
    </source>
</evidence>
<proteinExistence type="predicted"/>
<keyword evidence="3" id="KW-0509">mRNA transport</keyword>
<keyword evidence="6" id="KW-0906">Nuclear pore complex</keyword>
<feature type="compositionally biased region" description="Low complexity" evidence="8">
    <location>
        <begin position="42"/>
        <end position="72"/>
    </location>
</feature>
<evidence type="ECO:0000313" key="10">
    <source>
        <dbReference type="Proteomes" id="UP000813385"/>
    </source>
</evidence>
<evidence type="ECO:0000256" key="3">
    <source>
        <dbReference type="ARBA" id="ARBA00022816"/>
    </source>
</evidence>
<feature type="compositionally biased region" description="Polar residues" evidence="8">
    <location>
        <begin position="12"/>
        <end position="41"/>
    </location>
</feature>
<accession>A0A8K0XAL9</accession>
<evidence type="ECO:0000256" key="1">
    <source>
        <dbReference type="ARBA" id="ARBA00004567"/>
    </source>
</evidence>
<dbReference type="GO" id="GO:0017056">
    <property type="term" value="F:structural constituent of nuclear pore"/>
    <property type="evidence" value="ECO:0007669"/>
    <property type="project" value="InterPro"/>
</dbReference>
<evidence type="ECO:0000256" key="2">
    <source>
        <dbReference type="ARBA" id="ARBA00022448"/>
    </source>
</evidence>
<organism evidence="9 10">
    <name type="scientific">Plectosphaerella cucumerina</name>
    <dbReference type="NCBI Taxonomy" id="40658"/>
    <lineage>
        <taxon>Eukaryota</taxon>
        <taxon>Fungi</taxon>
        <taxon>Dikarya</taxon>
        <taxon>Ascomycota</taxon>
        <taxon>Pezizomycotina</taxon>
        <taxon>Sordariomycetes</taxon>
        <taxon>Hypocreomycetidae</taxon>
        <taxon>Glomerellales</taxon>
        <taxon>Plectosphaerellaceae</taxon>
        <taxon>Plectosphaerella</taxon>
    </lineage>
</organism>
<feature type="compositionally biased region" description="Low complexity" evidence="8">
    <location>
        <begin position="130"/>
        <end position="140"/>
    </location>
</feature>
<feature type="compositionally biased region" description="Low complexity" evidence="8">
    <location>
        <begin position="111"/>
        <end position="122"/>
    </location>
</feature>
<feature type="compositionally biased region" description="Low complexity" evidence="8">
    <location>
        <begin position="148"/>
        <end position="159"/>
    </location>
</feature>
<dbReference type="AlphaFoldDB" id="A0A8K0XAL9"/>
<gene>
    <name evidence="9" type="ORF">B0T11DRAFT_272872</name>
</gene>
<dbReference type="GO" id="GO:0005643">
    <property type="term" value="C:nuclear pore"/>
    <property type="evidence" value="ECO:0007669"/>
    <property type="project" value="UniProtKB-SubCell"/>
</dbReference>
<comment type="subcellular location">
    <subcellularLocation>
        <location evidence="1">Nucleus</location>
        <location evidence="1">Nuclear pore complex</location>
    </subcellularLocation>
</comment>
<evidence type="ECO:0000256" key="7">
    <source>
        <dbReference type="ARBA" id="ARBA00023242"/>
    </source>
</evidence>
<protein>
    <submittedName>
        <fullName evidence="9">Nucleoporin NUP49/NSP49</fullName>
    </submittedName>
</protein>
<reference evidence="9" key="1">
    <citation type="journal article" date="2021" name="Nat. Commun.">
        <title>Genetic determinants of endophytism in the Arabidopsis root mycobiome.</title>
        <authorList>
            <person name="Mesny F."/>
            <person name="Miyauchi S."/>
            <person name="Thiergart T."/>
            <person name="Pickel B."/>
            <person name="Atanasova L."/>
            <person name="Karlsson M."/>
            <person name="Huettel B."/>
            <person name="Barry K.W."/>
            <person name="Haridas S."/>
            <person name="Chen C."/>
            <person name="Bauer D."/>
            <person name="Andreopoulos W."/>
            <person name="Pangilinan J."/>
            <person name="LaButti K."/>
            <person name="Riley R."/>
            <person name="Lipzen A."/>
            <person name="Clum A."/>
            <person name="Drula E."/>
            <person name="Henrissat B."/>
            <person name="Kohler A."/>
            <person name="Grigoriev I.V."/>
            <person name="Martin F.M."/>
            <person name="Hacquard S."/>
        </authorList>
    </citation>
    <scope>NUCLEOTIDE SEQUENCE</scope>
    <source>
        <strain evidence="9">MPI-CAGE-AT-0016</strain>
    </source>
</reference>
<dbReference type="Pfam" id="PF13634">
    <property type="entry name" value="Nucleoporin_FG"/>
    <property type="match status" value="1"/>
</dbReference>
<keyword evidence="5" id="KW-0811">Translocation</keyword>
<evidence type="ECO:0000256" key="4">
    <source>
        <dbReference type="ARBA" id="ARBA00022927"/>
    </source>
</evidence>
<dbReference type="PANTHER" id="PTHR13437">
    <property type="entry name" value="NUCLEOPORIN P58/P45 NUCLEOPORIN-LIKE PROTEIN 1"/>
    <property type="match status" value="1"/>
</dbReference>
<dbReference type="EMBL" id="JAGPXD010000001">
    <property type="protein sequence ID" value="KAH7376745.1"/>
    <property type="molecule type" value="Genomic_DNA"/>
</dbReference>
<dbReference type="InterPro" id="IPR024882">
    <property type="entry name" value="NUP58/p45/49"/>
</dbReference>
<dbReference type="PANTHER" id="PTHR13437:SF2">
    <property type="entry name" value="NUCLEOPORIN P58_P45"/>
    <property type="match status" value="1"/>
</dbReference>
<evidence type="ECO:0000313" key="9">
    <source>
        <dbReference type="EMBL" id="KAH7376745.1"/>
    </source>
</evidence>
<comment type="caution">
    <text evidence="9">The sequence shown here is derived from an EMBL/GenBank/DDBJ whole genome shotgun (WGS) entry which is preliminary data.</text>
</comment>
<keyword evidence="7" id="KW-0539">Nucleus</keyword>
<feature type="compositionally biased region" description="Low complexity" evidence="8">
    <location>
        <begin position="175"/>
        <end position="191"/>
    </location>
</feature>
<evidence type="ECO:0000256" key="6">
    <source>
        <dbReference type="ARBA" id="ARBA00023132"/>
    </source>
</evidence>
<dbReference type="Proteomes" id="UP000813385">
    <property type="component" value="Unassembled WGS sequence"/>
</dbReference>